<evidence type="ECO:0000256" key="19">
    <source>
        <dbReference type="SAM" id="SignalP"/>
    </source>
</evidence>
<dbReference type="EMBL" id="AAQR03155431">
    <property type="status" value="NOT_ANNOTATED_CDS"/>
    <property type="molecule type" value="Genomic_DNA"/>
</dbReference>
<dbReference type="SUPFAM" id="SSF49265">
    <property type="entry name" value="Fibronectin type III"/>
    <property type="match status" value="2"/>
</dbReference>
<keyword evidence="8 18" id="KW-0472">Membrane</keyword>
<feature type="transmembrane region" description="Helical" evidence="18">
    <location>
        <begin position="227"/>
        <end position="249"/>
    </location>
</feature>
<dbReference type="FunFam" id="2.60.40.10:FF:001235">
    <property type="entry name" value="Interferon lambda receptor 1"/>
    <property type="match status" value="1"/>
</dbReference>
<dbReference type="InterPro" id="IPR013783">
    <property type="entry name" value="Ig-like_fold"/>
</dbReference>
<keyword evidence="5" id="KW-0832">Ubl conjugation</keyword>
<protein>
    <recommendedName>
        <fullName evidence="14">Interferon lambda receptor 1</fullName>
    </recommendedName>
    <alternativeName>
        <fullName evidence="15">Cytokine receptor class-II member 12</fullName>
    </alternativeName>
    <alternativeName>
        <fullName evidence="17">Cytokine receptor family 2 member 12</fullName>
    </alternativeName>
    <alternativeName>
        <fullName evidence="16">Interleukin-28 receptor subunit alpha</fullName>
    </alternativeName>
</protein>
<evidence type="ECO:0000256" key="6">
    <source>
        <dbReference type="ARBA" id="ARBA00022989"/>
    </source>
</evidence>
<dbReference type="OMA" id="CEHRENE"/>
<keyword evidence="3 18" id="KW-0812">Transmembrane</keyword>
<dbReference type="Ensembl" id="ENSOGAT00000010716.2">
    <property type="protein sequence ID" value="ENSOGAP00000009586.2"/>
    <property type="gene ID" value="ENSOGAG00000010712.2"/>
</dbReference>
<evidence type="ECO:0000256" key="18">
    <source>
        <dbReference type="SAM" id="Phobius"/>
    </source>
</evidence>
<dbReference type="PANTHER" id="PTHR20859:SF55">
    <property type="entry name" value="INTERFERON LAMBDA RECEPTOR 1"/>
    <property type="match status" value="1"/>
</dbReference>
<evidence type="ECO:0000256" key="14">
    <source>
        <dbReference type="ARBA" id="ARBA00073656"/>
    </source>
</evidence>
<evidence type="ECO:0000259" key="20">
    <source>
        <dbReference type="PROSITE" id="PS50853"/>
    </source>
</evidence>
<dbReference type="AlphaFoldDB" id="H0X3A1"/>
<evidence type="ECO:0000256" key="9">
    <source>
        <dbReference type="ARBA" id="ARBA00023157"/>
    </source>
</evidence>
<dbReference type="STRING" id="30611.ENSOGAP00000009586"/>
<dbReference type="EMBL" id="AAQR03155436">
    <property type="status" value="NOT_ANNOTATED_CDS"/>
    <property type="molecule type" value="Genomic_DNA"/>
</dbReference>
<keyword evidence="22" id="KW-1185">Reference proteome</keyword>
<dbReference type="InterPro" id="IPR050650">
    <property type="entry name" value="Type-II_Cytokine-TF_Rcpt"/>
</dbReference>
<evidence type="ECO:0000256" key="1">
    <source>
        <dbReference type="ARBA" id="ARBA00004479"/>
    </source>
</evidence>
<dbReference type="InterPro" id="IPR036116">
    <property type="entry name" value="FN3_sf"/>
</dbReference>
<feature type="domain" description="Fibronectin type-III" evidence="20">
    <location>
        <begin position="26"/>
        <end position="126"/>
    </location>
</feature>
<dbReference type="GeneTree" id="ENSGT00510000048978"/>
<proteinExistence type="inferred from homology"/>
<keyword evidence="4 19" id="KW-0732">Signal</keyword>
<evidence type="ECO:0000313" key="21">
    <source>
        <dbReference type="Ensembl" id="ENSOGAP00000009586.2"/>
    </source>
</evidence>
<evidence type="ECO:0000256" key="2">
    <source>
        <dbReference type="ARBA" id="ARBA00005399"/>
    </source>
</evidence>
<dbReference type="EMBL" id="AAQR03155433">
    <property type="status" value="NOT_ANNOTATED_CDS"/>
    <property type="molecule type" value="Genomic_DNA"/>
</dbReference>
<keyword evidence="10" id="KW-0675">Receptor</keyword>
<dbReference type="eggNOG" id="ENOG502S4B0">
    <property type="taxonomic scope" value="Eukaryota"/>
</dbReference>
<evidence type="ECO:0000313" key="22">
    <source>
        <dbReference type="Proteomes" id="UP000005225"/>
    </source>
</evidence>
<organism evidence="21 22">
    <name type="scientific">Otolemur garnettii</name>
    <name type="common">Small-eared galago</name>
    <name type="synonym">Garnett's greater bushbaby</name>
    <dbReference type="NCBI Taxonomy" id="30611"/>
    <lineage>
        <taxon>Eukaryota</taxon>
        <taxon>Metazoa</taxon>
        <taxon>Chordata</taxon>
        <taxon>Craniata</taxon>
        <taxon>Vertebrata</taxon>
        <taxon>Euteleostomi</taxon>
        <taxon>Mammalia</taxon>
        <taxon>Eutheria</taxon>
        <taxon>Euarchontoglires</taxon>
        <taxon>Primates</taxon>
        <taxon>Strepsirrhini</taxon>
        <taxon>Lorisiformes</taxon>
        <taxon>Galagidae</taxon>
        <taxon>Otolemur</taxon>
    </lineage>
</organism>
<comment type="similarity">
    <text evidence="2">Belongs to the type II cytokine receptor family.</text>
</comment>
<evidence type="ECO:0000256" key="13">
    <source>
        <dbReference type="ARBA" id="ARBA00066090"/>
    </source>
</evidence>
<keyword evidence="7" id="KW-0051">Antiviral defense</keyword>
<dbReference type="Pfam" id="PF01108">
    <property type="entry name" value="Tissue_fac"/>
    <property type="match status" value="1"/>
</dbReference>
<evidence type="ECO:0000256" key="12">
    <source>
        <dbReference type="ARBA" id="ARBA00054089"/>
    </source>
</evidence>
<dbReference type="FunFam" id="2.60.40.10:FF:001357">
    <property type="entry name" value="Interferon lambda receptor 1"/>
    <property type="match status" value="1"/>
</dbReference>
<dbReference type="EMBL" id="AAQR03155435">
    <property type="status" value="NOT_ANNOTATED_CDS"/>
    <property type="molecule type" value="Genomic_DNA"/>
</dbReference>
<evidence type="ECO:0000256" key="10">
    <source>
        <dbReference type="ARBA" id="ARBA00023170"/>
    </source>
</evidence>
<keyword evidence="11" id="KW-0325">Glycoprotein</keyword>
<evidence type="ECO:0000256" key="8">
    <source>
        <dbReference type="ARBA" id="ARBA00023136"/>
    </source>
</evidence>
<dbReference type="InParanoid" id="H0X3A1"/>
<evidence type="ECO:0000256" key="4">
    <source>
        <dbReference type="ARBA" id="ARBA00022729"/>
    </source>
</evidence>
<evidence type="ECO:0000256" key="7">
    <source>
        <dbReference type="ARBA" id="ARBA00023118"/>
    </source>
</evidence>
<dbReference type="EMBL" id="AAQR03155432">
    <property type="status" value="NOT_ANNOTATED_CDS"/>
    <property type="molecule type" value="Genomic_DNA"/>
</dbReference>
<sequence length="322" mass="35925">MAGTGRWAPLFLCLLQAAPGRPRLAPPQNVTLLSQNFSVYLTWLPGPGNPQDVTYFVAYQSFATPKRWRRVKNCAGTQELVCSMMCLKKQDLYNKFKGRVQATSPSARSPWVESKYLDYLFDVNPAPPVLVVNLTEEMVRATATYQLPPCVPPPDLNYEVAFWKEGARNKTLFPVAPYGQPVHIPLQPATSERHCLSARTIYTLIVSKYSEFSKPTCFLVGAPGPNWTLLGLPPLLPGLIAIVIGVMIWKSLMKNPWFQLEKTPQALDFSGHRHPMEAFQPSEPEFLNDLVLCPQKELAGRARVTSRVRAPATLQTGSEKDG</sequence>
<dbReference type="CDD" id="cd21910">
    <property type="entry name" value="JAK1bd_box_IFNLR1"/>
    <property type="match status" value="1"/>
</dbReference>
<evidence type="ECO:0000256" key="16">
    <source>
        <dbReference type="ARBA" id="ARBA00080949"/>
    </source>
</evidence>
<comment type="function">
    <text evidence="12">The IFNLR1/IL10RB dimer is a receptor for the cytokine ligands IFNL2 and IFNL3 and mediates their antiviral activity. The ligand/receptor complex stimulate the activation of the JAK/STAT signaling pathway leading to the expression of IFN-stimulated genes (ISG), which contribute to the antiviral state. Determines the cell type specificity of the lambda interferon action. Shows a more restricted pattern of expression in the epithelial tissues thereby limiting responses to lambda interferons primarily to epithelial cells of the respiratory, gastrointestinal, and reproductive tracts. Seems not to be essential for early virus-activated host defense in vaginal infection, but plays an important role in Toll-like receptor (TLR)-induced antiviral defense. Plays a significant role in the antiviral immune defense in the intestinal epithelium.</text>
</comment>
<evidence type="ECO:0000256" key="3">
    <source>
        <dbReference type="ARBA" id="ARBA00022692"/>
    </source>
</evidence>
<accession>H0X3A1</accession>
<dbReference type="GO" id="GO:0051607">
    <property type="term" value="P:defense response to virus"/>
    <property type="evidence" value="ECO:0007669"/>
    <property type="project" value="UniProtKB-KW"/>
</dbReference>
<dbReference type="GO" id="GO:0005886">
    <property type="term" value="C:plasma membrane"/>
    <property type="evidence" value="ECO:0007669"/>
    <property type="project" value="TreeGrafter"/>
</dbReference>
<dbReference type="PANTHER" id="PTHR20859">
    <property type="entry name" value="INTERFERON/INTERLEUKIN RECEPTOR"/>
    <property type="match status" value="1"/>
</dbReference>
<evidence type="ECO:0000256" key="5">
    <source>
        <dbReference type="ARBA" id="ARBA00022843"/>
    </source>
</evidence>
<evidence type="ECO:0000256" key="11">
    <source>
        <dbReference type="ARBA" id="ARBA00023180"/>
    </source>
</evidence>
<keyword evidence="6 18" id="KW-1133">Transmembrane helix</keyword>
<evidence type="ECO:0000256" key="15">
    <source>
        <dbReference type="ARBA" id="ARBA00077895"/>
    </source>
</evidence>
<reference evidence="21" key="3">
    <citation type="submission" date="2025-09" db="UniProtKB">
        <authorList>
            <consortium name="Ensembl"/>
        </authorList>
    </citation>
    <scope>IDENTIFICATION</scope>
</reference>
<comment type="subunit">
    <text evidence="13">Heterodimer with IL10RB.</text>
</comment>
<dbReference type="PROSITE" id="PS50853">
    <property type="entry name" value="FN3"/>
    <property type="match status" value="1"/>
</dbReference>
<dbReference type="InterPro" id="IPR003961">
    <property type="entry name" value="FN3_dom"/>
</dbReference>
<feature type="signal peptide" evidence="19">
    <location>
        <begin position="1"/>
        <end position="20"/>
    </location>
</feature>
<dbReference type="Gene3D" id="2.60.40.10">
    <property type="entry name" value="Immunoglobulins"/>
    <property type="match status" value="2"/>
</dbReference>
<dbReference type="GO" id="GO:0004896">
    <property type="term" value="F:cytokine receptor activity"/>
    <property type="evidence" value="ECO:0007669"/>
    <property type="project" value="TreeGrafter"/>
</dbReference>
<dbReference type="EMBL" id="AAQR03155437">
    <property type="status" value="NOT_ANNOTATED_CDS"/>
    <property type="molecule type" value="Genomic_DNA"/>
</dbReference>
<reference evidence="22" key="1">
    <citation type="submission" date="2011-03" db="EMBL/GenBank/DDBJ databases">
        <title>Version 3 of the genome sequence of Otolemur garnettii (Bushbaby).</title>
        <authorList>
            <consortium name="The Broad Institute Genome Sequencing Platform"/>
            <person name="Di Palma F."/>
            <person name="Johnson J."/>
            <person name="Lander E.S."/>
            <person name="Lindblad-Toh K."/>
            <person name="Jaffe D.B."/>
            <person name="Gnerre S."/>
            <person name="MacCallum I."/>
            <person name="Przybylski D."/>
            <person name="Ribeiro F.J."/>
            <person name="Burton J.N."/>
            <person name="Walker B.J."/>
            <person name="Sharpe T."/>
            <person name="Hall G."/>
        </authorList>
    </citation>
    <scope>NUCLEOTIDE SEQUENCE [LARGE SCALE GENOMIC DNA]</scope>
</reference>
<reference evidence="21" key="2">
    <citation type="submission" date="2025-08" db="UniProtKB">
        <authorList>
            <consortium name="Ensembl"/>
        </authorList>
    </citation>
    <scope>IDENTIFICATION</scope>
</reference>
<feature type="chain" id="PRO_5003545375" description="Interferon lambda receptor 1" evidence="19">
    <location>
        <begin position="21"/>
        <end position="322"/>
    </location>
</feature>
<dbReference type="HOGENOM" id="CLU_043104_0_0_1"/>
<name>H0X3A1_OTOGA</name>
<evidence type="ECO:0000256" key="17">
    <source>
        <dbReference type="ARBA" id="ARBA00081807"/>
    </source>
</evidence>
<dbReference type="EMBL" id="AAQR03155434">
    <property type="status" value="NOT_ANNOTATED_CDS"/>
    <property type="molecule type" value="Genomic_DNA"/>
</dbReference>
<keyword evidence="9" id="KW-1015">Disulfide bond</keyword>
<dbReference type="Proteomes" id="UP000005225">
    <property type="component" value="Unassembled WGS sequence"/>
</dbReference>
<dbReference type="FunCoup" id="H0X3A1">
    <property type="interactions" value="543"/>
</dbReference>
<comment type="subcellular location">
    <subcellularLocation>
        <location evidence="1">Membrane</location>
        <topology evidence="1">Single-pass type I membrane protein</topology>
    </subcellularLocation>
</comment>